<dbReference type="RefSeq" id="WP_242286474.1">
    <property type="nucleotide sequence ID" value="NZ_JAKKSL010000002.1"/>
</dbReference>
<evidence type="ECO:0000313" key="1">
    <source>
        <dbReference type="EMBL" id="MCI2284038.1"/>
    </source>
</evidence>
<organism evidence="1 2">
    <name type="scientific">Colwellia maritima</name>
    <dbReference type="NCBI Taxonomy" id="2912588"/>
    <lineage>
        <taxon>Bacteria</taxon>
        <taxon>Pseudomonadati</taxon>
        <taxon>Pseudomonadota</taxon>
        <taxon>Gammaproteobacteria</taxon>
        <taxon>Alteromonadales</taxon>
        <taxon>Colwelliaceae</taxon>
        <taxon>Colwellia</taxon>
    </lineage>
</organism>
<evidence type="ECO:0000313" key="2">
    <source>
        <dbReference type="Proteomes" id="UP001139646"/>
    </source>
</evidence>
<keyword evidence="2" id="KW-1185">Reference proteome</keyword>
<protein>
    <submittedName>
        <fullName evidence="1">DUF3718 domain-containing protein</fullName>
    </submittedName>
</protein>
<dbReference type="InterPro" id="IPR022193">
    <property type="entry name" value="DUF3718"/>
</dbReference>
<comment type="caution">
    <text evidence="1">The sequence shown here is derived from an EMBL/GenBank/DDBJ whole genome shotgun (WGS) entry which is preliminary data.</text>
</comment>
<dbReference type="Proteomes" id="UP001139646">
    <property type="component" value="Unassembled WGS sequence"/>
</dbReference>
<reference evidence="1" key="1">
    <citation type="submission" date="2022-01" db="EMBL/GenBank/DDBJ databases">
        <title>Colwellia maritima, isolated from seawater.</title>
        <authorList>
            <person name="Kristyanto S."/>
            <person name="Jung J."/>
            <person name="Jeon C.O."/>
        </authorList>
    </citation>
    <scope>NUCLEOTIDE SEQUENCE</scope>
    <source>
        <strain evidence="1">MSW7</strain>
    </source>
</reference>
<gene>
    <name evidence="1" type="ORF">L3081_12335</name>
</gene>
<proteinExistence type="predicted"/>
<name>A0ABS9X1A3_9GAMM</name>
<accession>A0ABS9X1A3</accession>
<dbReference type="Pfam" id="PF12514">
    <property type="entry name" value="DUF3718"/>
    <property type="match status" value="1"/>
</dbReference>
<sequence>MKKVFLTASFLVLSSSIAPTVKADDISLRICEYVQANDKNRLRAFLKQNKIKIRNFYDELTCNSDNLLVFAAKSNALEVGKFIIGNLPKKKVQNEIDTIAKHSILLAEEARNR</sequence>
<dbReference type="EMBL" id="JAKKSL010000002">
    <property type="protein sequence ID" value="MCI2284038.1"/>
    <property type="molecule type" value="Genomic_DNA"/>
</dbReference>